<comment type="caution">
    <text evidence="1">The sequence shown here is derived from an EMBL/GenBank/DDBJ whole genome shotgun (WGS) entry which is preliminary data.</text>
</comment>
<sequence>MPEFELTASPLPEELAVIIDALSAFNNADVGPSDRRSLAVLIRNTTAR</sequence>
<dbReference type="Proteomes" id="UP000542811">
    <property type="component" value="Unassembled WGS sequence"/>
</dbReference>
<protein>
    <submittedName>
        <fullName evidence="1">Uncharacterized protein</fullName>
    </submittedName>
</protein>
<dbReference type="EMBL" id="JACHXX010000001">
    <property type="protein sequence ID" value="MBB3160667.1"/>
    <property type="molecule type" value="Genomic_DNA"/>
</dbReference>
<accession>A0ABR6G5M8</accession>
<evidence type="ECO:0000313" key="2">
    <source>
        <dbReference type="Proteomes" id="UP000542811"/>
    </source>
</evidence>
<gene>
    <name evidence="1" type="ORF">FHS25_001099</name>
</gene>
<evidence type="ECO:0000313" key="1">
    <source>
        <dbReference type="EMBL" id="MBB3160667.1"/>
    </source>
</evidence>
<proteinExistence type="predicted"/>
<reference evidence="1 2" key="1">
    <citation type="submission" date="2020-08" db="EMBL/GenBank/DDBJ databases">
        <title>Genomic Encyclopedia of Type Strains, Phase III (KMG-III): the genomes of soil and plant-associated and newly described type strains.</title>
        <authorList>
            <person name="Whitman W."/>
        </authorList>
    </citation>
    <scope>NUCLEOTIDE SEQUENCE [LARGE SCALE GENOMIC DNA]</scope>
    <source>
        <strain evidence="1 2">CECT 8280</strain>
    </source>
</reference>
<name>A0ABR6G5M8_9HYPH</name>
<keyword evidence="2" id="KW-1185">Reference proteome</keyword>
<organism evidence="1 2">
    <name type="scientific">Rhizobium laguerreae</name>
    <dbReference type="NCBI Taxonomy" id="1076926"/>
    <lineage>
        <taxon>Bacteria</taxon>
        <taxon>Pseudomonadati</taxon>
        <taxon>Pseudomonadota</taxon>
        <taxon>Alphaproteobacteria</taxon>
        <taxon>Hyphomicrobiales</taxon>
        <taxon>Rhizobiaceae</taxon>
        <taxon>Rhizobium/Agrobacterium group</taxon>
        <taxon>Rhizobium</taxon>
    </lineage>
</organism>